<dbReference type="Pfam" id="PF22917">
    <property type="entry name" value="PRISE"/>
    <property type="match status" value="1"/>
</dbReference>
<reference evidence="2 3" key="1">
    <citation type="submission" date="2013-03" db="EMBL/GenBank/DDBJ databases">
        <title>The Genome Sequence of Phialophora europaea CBS 101466.</title>
        <authorList>
            <consortium name="The Broad Institute Genomics Platform"/>
            <person name="Cuomo C."/>
            <person name="de Hoog S."/>
            <person name="Gorbushina A."/>
            <person name="Walker B."/>
            <person name="Young S.K."/>
            <person name="Zeng Q."/>
            <person name="Gargeya S."/>
            <person name="Fitzgerald M."/>
            <person name="Haas B."/>
            <person name="Abouelleil A."/>
            <person name="Allen A.W."/>
            <person name="Alvarado L."/>
            <person name="Arachchi H.M."/>
            <person name="Berlin A.M."/>
            <person name="Chapman S.B."/>
            <person name="Gainer-Dewar J."/>
            <person name="Goldberg J."/>
            <person name="Griggs A."/>
            <person name="Gujja S."/>
            <person name="Hansen M."/>
            <person name="Howarth C."/>
            <person name="Imamovic A."/>
            <person name="Ireland A."/>
            <person name="Larimer J."/>
            <person name="McCowan C."/>
            <person name="Murphy C."/>
            <person name="Pearson M."/>
            <person name="Poon T.W."/>
            <person name="Priest M."/>
            <person name="Roberts A."/>
            <person name="Saif S."/>
            <person name="Shea T."/>
            <person name="Sisk P."/>
            <person name="Sykes S."/>
            <person name="Wortman J."/>
            <person name="Nusbaum C."/>
            <person name="Birren B."/>
        </authorList>
    </citation>
    <scope>NUCLEOTIDE SEQUENCE [LARGE SCALE GENOMIC DNA]</scope>
    <source>
        <strain evidence="2 3">CBS 101466</strain>
    </source>
</reference>
<dbReference type="Gene3D" id="3.40.50.720">
    <property type="entry name" value="NAD(P)-binding Rossmann-like Domain"/>
    <property type="match status" value="1"/>
</dbReference>
<evidence type="ECO:0000313" key="3">
    <source>
        <dbReference type="Proteomes" id="UP000030752"/>
    </source>
</evidence>
<dbReference type="Proteomes" id="UP000030752">
    <property type="component" value="Unassembled WGS sequence"/>
</dbReference>
<dbReference type="STRING" id="1220924.W2RW32"/>
<dbReference type="RefSeq" id="XP_008717373.1">
    <property type="nucleotide sequence ID" value="XM_008719151.1"/>
</dbReference>
<sequence length="451" mass="50641">MGSEHYPLRQSGIYHNLPQFDDSIKDLTAIVTGANGISGFHTCRALLESPQRWSKIYAMSRRPPPESMMALLTPEQRSKIQHVASDFLKSPEELAQAMKKAGVERVDYVFFYSYLQPKPPPNSPPWSNAQELADVNSALLRNFLSSLPLLDLHPKRILLQTGAKNYGVHLGRARVPSLESDPQPKHLEPNFYYPQEDLLFAYCAEHPETGWNVIMPAWIIGATANAQMNALHPFAVYAAVCAKRGQPLLFPGDWSGWQGYAFHSSARLTGYLSEWAVLEEKCRNQRFNSQDTSPVTWDRWFERLVDWFGVEKGVGPPPDVLEQPVVIKGKAGKDTPMGYGPPTEVRLQFTLGKWAEDEENHQAWKELMKESDGKLTHDPFEDIEAHFTFGDGAIMGVGGCMNMNKARRLGWTGFVDTVESVFEMYWEMGGDGKAGIGMVPAMKVKEPQPLV</sequence>
<proteinExistence type="predicted"/>
<protein>
    <recommendedName>
        <fullName evidence="1">PRISE-like Rossmann-fold domain-containing protein</fullName>
    </recommendedName>
</protein>
<dbReference type="VEuPathDB" id="FungiDB:HMPREF1541_04807"/>
<dbReference type="OrthoDB" id="1731983at2759"/>
<dbReference type="eggNOG" id="ENOG502SJ55">
    <property type="taxonomic scope" value="Eukaryota"/>
</dbReference>
<name>W2RW32_CYPE1</name>
<dbReference type="InterPro" id="IPR055222">
    <property type="entry name" value="PRISE-like_Rossmann-fold"/>
</dbReference>
<dbReference type="SUPFAM" id="SSF51735">
    <property type="entry name" value="NAD(P)-binding Rossmann-fold domains"/>
    <property type="match status" value="1"/>
</dbReference>
<keyword evidence="3" id="KW-1185">Reference proteome</keyword>
<gene>
    <name evidence="2" type="ORF">HMPREF1541_04807</name>
</gene>
<dbReference type="PANTHER" id="PTHR32487">
    <property type="entry name" value="3-OXO-DELTA(4,5)-STEROID 5-BETA-REDUCTASE"/>
    <property type="match status" value="1"/>
</dbReference>
<evidence type="ECO:0000259" key="1">
    <source>
        <dbReference type="Pfam" id="PF22917"/>
    </source>
</evidence>
<dbReference type="PANTHER" id="PTHR32487:SF29">
    <property type="entry name" value="NAD-DEPENDENT EPIMERASE_DEHYDRATASE DOMAIN-CONTAINING PROTEIN"/>
    <property type="match status" value="1"/>
</dbReference>
<dbReference type="AlphaFoldDB" id="W2RW32"/>
<feature type="domain" description="PRISE-like Rossmann-fold" evidence="1">
    <location>
        <begin position="29"/>
        <end position="325"/>
    </location>
</feature>
<dbReference type="InParanoid" id="W2RW32"/>
<dbReference type="HOGENOM" id="CLU_030125_1_1_1"/>
<dbReference type="GeneID" id="19972146"/>
<dbReference type="InterPro" id="IPR036291">
    <property type="entry name" value="NAD(P)-bd_dom_sf"/>
</dbReference>
<evidence type="ECO:0000313" key="2">
    <source>
        <dbReference type="EMBL" id="ETN40530.1"/>
    </source>
</evidence>
<accession>W2RW32</accession>
<dbReference type="CDD" id="cd08948">
    <property type="entry name" value="5beta-POR_like_SDR_a"/>
    <property type="match status" value="1"/>
</dbReference>
<dbReference type="EMBL" id="KB822720">
    <property type="protein sequence ID" value="ETN40530.1"/>
    <property type="molecule type" value="Genomic_DNA"/>
</dbReference>
<organism evidence="2 3">
    <name type="scientific">Cyphellophora europaea (strain CBS 101466)</name>
    <name type="common">Phialophora europaea</name>
    <dbReference type="NCBI Taxonomy" id="1220924"/>
    <lineage>
        <taxon>Eukaryota</taxon>
        <taxon>Fungi</taxon>
        <taxon>Dikarya</taxon>
        <taxon>Ascomycota</taxon>
        <taxon>Pezizomycotina</taxon>
        <taxon>Eurotiomycetes</taxon>
        <taxon>Chaetothyriomycetidae</taxon>
        <taxon>Chaetothyriales</taxon>
        <taxon>Cyphellophoraceae</taxon>
        <taxon>Cyphellophora</taxon>
    </lineage>
</organism>